<organism evidence="3 4">
    <name type="scientific">Desulfovibrio litoralis DSM 11393</name>
    <dbReference type="NCBI Taxonomy" id="1121455"/>
    <lineage>
        <taxon>Bacteria</taxon>
        <taxon>Pseudomonadati</taxon>
        <taxon>Thermodesulfobacteriota</taxon>
        <taxon>Desulfovibrionia</taxon>
        <taxon>Desulfovibrionales</taxon>
        <taxon>Desulfovibrionaceae</taxon>
        <taxon>Desulfovibrio</taxon>
    </lineage>
</organism>
<dbReference type="Proteomes" id="UP000186469">
    <property type="component" value="Unassembled WGS sequence"/>
</dbReference>
<dbReference type="GO" id="GO:0005975">
    <property type="term" value="P:carbohydrate metabolic process"/>
    <property type="evidence" value="ECO:0007669"/>
    <property type="project" value="InterPro"/>
</dbReference>
<feature type="active site" description="Proton donor" evidence="1">
    <location>
        <position position="83"/>
    </location>
</feature>
<dbReference type="InterPro" id="IPR013785">
    <property type="entry name" value="Aldolase_TIM"/>
</dbReference>
<reference evidence="3 4" key="1">
    <citation type="submission" date="2016-12" db="EMBL/GenBank/DDBJ databases">
        <authorList>
            <person name="Song W.-J."/>
            <person name="Kurnit D.M."/>
        </authorList>
    </citation>
    <scope>NUCLEOTIDE SEQUENCE [LARGE SCALE GENOMIC DNA]</scope>
    <source>
        <strain evidence="3 4">DSM 11393</strain>
    </source>
</reference>
<accession>A0A1M7TBY6</accession>
<dbReference type="Gene3D" id="3.20.20.70">
    <property type="entry name" value="Aldolase class I"/>
    <property type="match status" value="1"/>
</dbReference>
<dbReference type="Pfam" id="PF01116">
    <property type="entry name" value="F_bP_aldolase"/>
    <property type="match status" value="1"/>
</dbReference>
<dbReference type="OrthoDB" id="9803995at2"/>
<name>A0A1M7TBY6_9BACT</name>
<dbReference type="InterPro" id="IPR000771">
    <property type="entry name" value="FBA_II"/>
</dbReference>
<evidence type="ECO:0000313" key="3">
    <source>
        <dbReference type="EMBL" id="SHN68178.1"/>
    </source>
</evidence>
<proteinExistence type="predicted"/>
<feature type="binding site" evidence="2">
    <location>
        <position position="84"/>
    </location>
    <ligand>
        <name>Zn(2+)</name>
        <dbReference type="ChEBI" id="CHEBI:29105"/>
        <label>1</label>
        <note>catalytic</note>
    </ligand>
</feature>
<evidence type="ECO:0000256" key="1">
    <source>
        <dbReference type="PIRSR" id="PIRSR001359-1"/>
    </source>
</evidence>
<evidence type="ECO:0000256" key="2">
    <source>
        <dbReference type="PIRSR" id="PIRSR001359-3"/>
    </source>
</evidence>
<keyword evidence="4" id="KW-1185">Reference proteome</keyword>
<dbReference type="GO" id="GO:0008270">
    <property type="term" value="F:zinc ion binding"/>
    <property type="evidence" value="ECO:0007669"/>
    <property type="project" value="InterPro"/>
</dbReference>
<sequence>MKLHTIKNLFAKSEKTDWALPHFNTHNAELVRAVIKAAEAEKAPVIIAVGPSSISHLGSLAALSELIKVMVKESSASVALHLDHAKDINLVKAALDCGFSSVMFDGSSLEYAENVRLTSEVVKMAHDKGADAEGEIGMVPHGADAIGKTPLTDIEQALEFAEKTKVDLLAVSVGSSHSMRSQDATLDVELIKKIYTAGKVPLVLHGGSGVVDADIKRAIPCGLRKININTALKMAFVNGIEKELAKDKTIDMLPLFQSGMNSAEAYAIDRIKLCNASNRA</sequence>
<dbReference type="SUPFAM" id="SSF51569">
    <property type="entry name" value="Aldolase"/>
    <property type="match status" value="1"/>
</dbReference>
<dbReference type="PANTHER" id="PTHR30304:SF0">
    <property type="entry name" value="D-TAGATOSE-1,6-BISPHOSPHATE ALDOLASE SUBUNIT GATY-RELATED"/>
    <property type="match status" value="1"/>
</dbReference>
<feature type="binding site" evidence="2">
    <location>
        <position position="205"/>
    </location>
    <ligand>
        <name>Zn(2+)</name>
        <dbReference type="ChEBI" id="CHEBI:29105"/>
        <label>1</label>
        <note>catalytic</note>
    </ligand>
</feature>
<keyword evidence="2" id="KW-0479">Metal-binding</keyword>
<dbReference type="NCBIfam" id="TIGR00167">
    <property type="entry name" value="cbbA"/>
    <property type="match status" value="1"/>
</dbReference>
<protein>
    <submittedName>
        <fullName evidence="3">Fructose-bisphosphate aldolase, class II</fullName>
    </submittedName>
</protein>
<dbReference type="PIRSF" id="PIRSF001359">
    <property type="entry name" value="F_bP_aldolase_II"/>
    <property type="match status" value="1"/>
</dbReference>
<dbReference type="GO" id="GO:0016832">
    <property type="term" value="F:aldehyde-lyase activity"/>
    <property type="evidence" value="ECO:0007669"/>
    <property type="project" value="InterPro"/>
</dbReference>
<dbReference type="EMBL" id="FRDI01000009">
    <property type="protein sequence ID" value="SHN68178.1"/>
    <property type="molecule type" value="Genomic_DNA"/>
</dbReference>
<feature type="binding site" evidence="2">
    <location>
        <position position="105"/>
    </location>
    <ligand>
        <name>Zn(2+)</name>
        <dbReference type="ChEBI" id="CHEBI:29105"/>
        <label>2</label>
    </ligand>
</feature>
<evidence type="ECO:0000313" key="4">
    <source>
        <dbReference type="Proteomes" id="UP000186469"/>
    </source>
</evidence>
<dbReference type="AlphaFoldDB" id="A0A1M7TBY6"/>
<dbReference type="STRING" id="1121455.SAMN02745728_01825"/>
<dbReference type="CDD" id="cd00947">
    <property type="entry name" value="TBP_aldolase_IIB"/>
    <property type="match status" value="1"/>
</dbReference>
<dbReference type="RefSeq" id="WP_072697507.1">
    <property type="nucleotide sequence ID" value="NZ_FRDI01000009.1"/>
</dbReference>
<comment type="cofactor">
    <cofactor evidence="2">
        <name>Zn(2+)</name>
        <dbReference type="ChEBI" id="CHEBI:29105"/>
    </cofactor>
    <text evidence="2">Binds 2 Zn(2+) ions per subunit. One is catalytic and the other provides a structural contribution.</text>
</comment>
<gene>
    <name evidence="3" type="ORF">SAMN02745728_01825</name>
</gene>
<dbReference type="PANTHER" id="PTHR30304">
    <property type="entry name" value="D-TAGATOSE-1,6-BISPHOSPHATE ALDOLASE"/>
    <property type="match status" value="1"/>
</dbReference>
<feature type="binding site" evidence="2">
    <location>
        <position position="177"/>
    </location>
    <ligand>
        <name>Zn(2+)</name>
        <dbReference type="ChEBI" id="CHEBI:29105"/>
        <label>1</label>
        <note>catalytic</note>
    </ligand>
</feature>
<feature type="binding site" evidence="2">
    <location>
        <position position="135"/>
    </location>
    <ligand>
        <name>Zn(2+)</name>
        <dbReference type="ChEBI" id="CHEBI:29105"/>
        <label>2</label>
    </ligand>
</feature>
<keyword evidence="2" id="KW-0862">Zinc</keyword>
<dbReference type="InterPro" id="IPR050246">
    <property type="entry name" value="Class_II_FBP_aldolase"/>
</dbReference>